<feature type="transmembrane region" description="Helical" evidence="9">
    <location>
        <begin position="97"/>
        <end position="119"/>
    </location>
</feature>
<feature type="domain" description="CNNM transmembrane" evidence="11">
    <location>
        <begin position="1"/>
        <end position="202"/>
    </location>
</feature>
<dbReference type="PROSITE" id="PS51371">
    <property type="entry name" value="CBS"/>
    <property type="match status" value="1"/>
</dbReference>
<dbReference type="InterPro" id="IPR051676">
    <property type="entry name" value="UPF0053_domain"/>
</dbReference>
<organism evidence="12 13">
    <name type="scientific">Nocardia alba</name>
    <dbReference type="NCBI Taxonomy" id="225051"/>
    <lineage>
        <taxon>Bacteria</taxon>
        <taxon>Bacillati</taxon>
        <taxon>Actinomycetota</taxon>
        <taxon>Actinomycetes</taxon>
        <taxon>Mycobacteriales</taxon>
        <taxon>Nocardiaceae</taxon>
        <taxon>Nocardia</taxon>
    </lineage>
</organism>
<dbReference type="Proteomes" id="UP000294856">
    <property type="component" value="Unassembled WGS sequence"/>
</dbReference>
<sequence length="343" mass="36377">MSNPWVVLAVTIVLIAASAFFVAVEFALIAARRHRLADAAPRSRAARAALRSSAELPVLLAGSQLGITVCTLALGAVTKPAVHHWITPLVERLGAPLWVADIAGFVLALIVVTFLHLVVGEMAPKSWAIAHPERSATMLAIPMRAFMTVMRPLLTALNNAANWCLRKVGVTPVDEVESGQDSAALRHLVEHSATAGTLDERYRGNLTSALELEQLTVGDITVPNPTPSAVAPTAGIGDIQDLSRETGHLRLLVRDGDDVLGVVHVRDSLTAPTDTAAAELMRPVLRFAASLPVYEALRVMRESRSHLALVTTADAGTEILGLVTITDVLQQLLPVAVGSDTTA</sequence>
<evidence type="ECO:0000313" key="13">
    <source>
        <dbReference type="Proteomes" id="UP000294856"/>
    </source>
</evidence>
<keyword evidence="4" id="KW-0677">Repeat</keyword>
<dbReference type="RefSeq" id="WP_067451509.1">
    <property type="nucleotide sequence ID" value="NZ_SMFR01000001.1"/>
</dbReference>
<evidence type="ECO:0000256" key="3">
    <source>
        <dbReference type="ARBA" id="ARBA00022692"/>
    </source>
</evidence>
<name>A0A4R1FXR0_9NOCA</name>
<dbReference type="OrthoDB" id="110231at2"/>
<protein>
    <submittedName>
        <fullName evidence="12">CBS domain containing-hemolysin-like protein</fullName>
    </submittedName>
</protein>
<dbReference type="Gene3D" id="3.10.580.10">
    <property type="entry name" value="CBS-domain"/>
    <property type="match status" value="1"/>
</dbReference>
<evidence type="ECO:0000256" key="7">
    <source>
        <dbReference type="PROSITE-ProRule" id="PRU00703"/>
    </source>
</evidence>
<evidence type="ECO:0000256" key="8">
    <source>
        <dbReference type="PROSITE-ProRule" id="PRU01193"/>
    </source>
</evidence>
<dbReference type="PANTHER" id="PTHR43099:SF5">
    <property type="entry name" value="HLYC_CORC FAMILY TRANSPORTER"/>
    <property type="match status" value="1"/>
</dbReference>
<dbReference type="AlphaFoldDB" id="A0A4R1FXR0"/>
<keyword evidence="5 8" id="KW-1133">Transmembrane helix</keyword>
<evidence type="ECO:0000259" key="10">
    <source>
        <dbReference type="PROSITE" id="PS51371"/>
    </source>
</evidence>
<dbReference type="InterPro" id="IPR000644">
    <property type="entry name" value="CBS_dom"/>
</dbReference>
<evidence type="ECO:0000256" key="6">
    <source>
        <dbReference type="ARBA" id="ARBA00023136"/>
    </source>
</evidence>
<dbReference type="STRING" id="1210063.GCA_001612665_03410"/>
<dbReference type="PANTHER" id="PTHR43099">
    <property type="entry name" value="UPF0053 PROTEIN YRKA"/>
    <property type="match status" value="1"/>
</dbReference>
<dbReference type="GO" id="GO:0005886">
    <property type="term" value="C:plasma membrane"/>
    <property type="evidence" value="ECO:0007669"/>
    <property type="project" value="UniProtKB-SubCell"/>
</dbReference>
<dbReference type="SUPFAM" id="SSF54631">
    <property type="entry name" value="CBS-domain pair"/>
    <property type="match status" value="1"/>
</dbReference>
<evidence type="ECO:0000256" key="9">
    <source>
        <dbReference type="SAM" id="Phobius"/>
    </source>
</evidence>
<feature type="transmembrane region" description="Helical" evidence="9">
    <location>
        <begin position="6"/>
        <end position="31"/>
    </location>
</feature>
<dbReference type="InterPro" id="IPR046342">
    <property type="entry name" value="CBS_dom_sf"/>
</dbReference>
<evidence type="ECO:0000256" key="1">
    <source>
        <dbReference type="ARBA" id="ARBA00004651"/>
    </source>
</evidence>
<evidence type="ECO:0000259" key="11">
    <source>
        <dbReference type="PROSITE" id="PS51846"/>
    </source>
</evidence>
<comment type="subcellular location">
    <subcellularLocation>
        <location evidence="1">Cell membrane</location>
        <topology evidence="1">Multi-pass membrane protein</topology>
    </subcellularLocation>
</comment>
<evidence type="ECO:0000313" key="12">
    <source>
        <dbReference type="EMBL" id="TCJ99927.1"/>
    </source>
</evidence>
<feature type="domain" description="CBS" evidence="10">
    <location>
        <begin position="280"/>
        <end position="341"/>
    </location>
</feature>
<reference evidence="12 13" key="1">
    <citation type="submission" date="2019-03" db="EMBL/GenBank/DDBJ databases">
        <title>Genomic Encyclopedia of Type Strains, Phase IV (KMG-IV): sequencing the most valuable type-strain genomes for metagenomic binning, comparative biology and taxonomic classification.</title>
        <authorList>
            <person name="Goeker M."/>
        </authorList>
    </citation>
    <scope>NUCLEOTIDE SEQUENCE [LARGE SCALE GENOMIC DNA]</scope>
    <source>
        <strain evidence="12 13">DSM 44684</strain>
    </source>
</reference>
<keyword evidence="13" id="KW-1185">Reference proteome</keyword>
<keyword evidence="6 8" id="KW-0472">Membrane</keyword>
<comment type="caution">
    <text evidence="12">The sequence shown here is derived from an EMBL/GenBank/DDBJ whole genome shotgun (WGS) entry which is preliminary data.</text>
</comment>
<evidence type="ECO:0000256" key="4">
    <source>
        <dbReference type="ARBA" id="ARBA00022737"/>
    </source>
</evidence>
<keyword evidence="2" id="KW-1003">Cell membrane</keyword>
<evidence type="ECO:0000256" key="5">
    <source>
        <dbReference type="ARBA" id="ARBA00022989"/>
    </source>
</evidence>
<keyword evidence="7" id="KW-0129">CBS domain</keyword>
<dbReference type="InterPro" id="IPR044751">
    <property type="entry name" value="Ion_transp-like_CBS"/>
</dbReference>
<dbReference type="SMART" id="SM00116">
    <property type="entry name" value="CBS"/>
    <property type="match status" value="2"/>
</dbReference>
<dbReference type="PROSITE" id="PS51846">
    <property type="entry name" value="CNNM"/>
    <property type="match status" value="1"/>
</dbReference>
<dbReference type="EMBL" id="SMFR01000001">
    <property type="protein sequence ID" value="TCJ99927.1"/>
    <property type="molecule type" value="Genomic_DNA"/>
</dbReference>
<dbReference type="Pfam" id="PF00571">
    <property type="entry name" value="CBS"/>
    <property type="match status" value="1"/>
</dbReference>
<dbReference type="CDD" id="cd04590">
    <property type="entry name" value="CBS_pair_CorC_HlyC_assoc"/>
    <property type="match status" value="1"/>
</dbReference>
<gene>
    <name evidence="12" type="ORF">DFR71_0913</name>
</gene>
<proteinExistence type="predicted"/>
<feature type="transmembrane region" description="Helical" evidence="9">
    <location>
        <begin position="52"/>
        <end position="77"/>
    </location>
</feature>
<dbReference type="InterPro" id="IPR002550">
    <property type="entry name" value="CNNM"/>
</dbReference>
<dbReference type="Pfam" id="PF01595">
    <property type="entry name" value="CNNM"/>
    <property type="match status" value="1"/>
</dbReference>
<accession>A0A4R1FXR0</accession>
<evidence type="ECO:0000256" key="2">
    <source>
        <dbReference type="ARBA" id="ARBA00022475"/>
    </source>
</evidence>
<keyword evidence="3 8" id="KW-0812">Transmembrane</keyword>